<feature type="compositionally biased region" description="Low complexity" evidence="1">
    <location>
        <begin position="51"/>
        <end position="62"/>
    </location>
</feature>
<feature type="region of interest" description="Disordered" evidence="1">
    <location>
        <begin position="529"/>
        <end position="621"/>
    </location>
</feature>
<feature type="compositionally biased region" description="Basic residues" evidence="1">
    <location>
        <begin position="593"/>
        <end position="621"/>
    </location>
</feature>
<evidence type="ECO:0000313" key="3">
    <source>
        <dbReference type="Proteomes" id="UP000736335"/>
    </source>
</evidence>
<feature type="region of interest" description="Disordered" evidence="1">
    <location>
        <begin position="153"/>
        <end position="236"/>
    </location>
</feature>
<accession>A0A9P6HB41</accession>
<reference evidence="2" key="1">
    <citation type="journal article" date="2020" name="Nat. Commun.">
        <title>Large-scale genome sequencing of mycorrhizal fungi provides insights into the early evolution of symbiotic traits.</title>
        <authorList>
            <person name="Miyauchi S."/>
            <person name="Kiss E."/>
            <person name="Kuo A."/>
            <person name="Drula E."/>
            <person name="Kohler A."/>
            <person name="Sanchez-Garcia M."/>
            <person name="Morin E."/>
            <person name="Andreopoulos B."/>
            <person name="Barry K.W."/>
            <person name="Bonito G."/>
            <person name="Buee M."/>
            <person name="Carver A."/>
            <person name="Chen C."/>
            <person name="Cichocki N."/>
            <person name="Clum A."/>
            <person name="Culley D."/>
            <person name="Crous P.W."/>
            <person name="Fauchery L."/>
            <person name="Girlanda M."/>
            <person name="Hayes R.D."/>
            <person name="Keri Z."/>
            <person name="LaButti K."/>
            <person name="Lipzen A."/>
            <person name="Lombard V."/>
            <person name="Magnuson J."/>
            <person name="Maillard F."/>
            <person name="Murat C."/>
            <person name="Nolan M."/>
            <person name="Ohm R.A."/>
            <person name="Pangilinan J."/>
            <person name="Pereira M.F."/>
            <person name="Perotto S."/>
            <person name="Peter M."/>
            <person name="Pfister S."/>
            <person name="Riley R."/>
            <person name="Sitrit Y."/>
            <person name="Stielow J.B."/>
            <person name="Szollosi G."/>
            <person name="Zifcakova L."/>
            <person name="Stursova M."/>
            <person name="Spatafora J.W."/>
            <person name="Tedersoo L."/>
            <person name="Vaario L.M."/>
            <person name="Yamada A."/>
            <person name="Yan M."/>
            <person name="Wang P."/>
            <person name="Xu J."/>
            <person name="Bruns T."/>
            <person name="Baldrian P."/>
            <person name="Vilgalys R."/>
            <person name="Dunand C."/>
            <person name="Henrissat B."/>
            <person name="Grigoriev I.V."/>
            <person name="Hibbett D."/>
            <person name="Nagy L.G."/>
            <person name="Martin F.M."/>
        </authorList>
    </citation>
    <scope>NUCLEOTIDE SEQUENCE</scope>
    <source>
        <strain evidence="2">UH-Tt-Lm1</strain>
    </source>
</reference>
<dbReference type="Proteomes" id="UP000736335">
    <property type="component" value="Unassembled WGS sequence"/>
</dbReference>
<feature type="compositionally biased region" description="Basic and acidic residues" evidence="1">
    <location>
        <begin position="358"/>
        <end position="367"/>
    </location>
</feature>
<dbReference type="OrthoDB" id="3235325at2759"/>
<comment type="caution">
    <text evidence="2">The sequence shown here is derived from an EMBL/GenBank/DDBJ whole genome shotgun (WGS) entry which is preliminary data.</text>
</comment>
<protein>
    <submittedName>
        <fullName evidence="2">Uncharacterized protein</fullName>
    </submittedName>
</protein>
<feature type="compositionally biased region" description="Polar residues" evidence="1">
    <location>
        <begin position="168"/>
        <end position="190"/>
    </location>
</feature>
<evidence type="ECO:0000313" key="2">
    <source>
        <dbReference type="EMBL" id="KAF9783345.1"/>
    </source>
</evidence>
<proteinExistence type="predicted"/>
<evidence type="ECO:0000256" key="1">
    <source>
        <dbReference type="SAM" id="MobiDB-lite"/>
    </source>
</evidence>
<sequence>MPSSPSIFSSDFEIGVSSDALSASSHLSARNTGFLPLSDMGPPSQNNPREFGGFFSPPGGDPMRSQQMFMGSSSRPGSYHGPPYTQTTPYDHVSRMSVPFEEFTRVRNDRDFWRTKYHELKSTHDTVMENIIDNVADISKKISARIIASQTTPEVKTLDDPDAPMTISIASDSSGTSDPPRPSSLSTPKYTRQPLPQLDPATYPLVNHWGNDGYNGNRKGGKRGGEDTLEEKAPKTSVLSSFMEDETGREIPEKVRKAARKTAKQFFQEILDSNRAPANWGEAPRDIENELVHILESEFFWLRLCEGHWKAIKVATNSYSQWHRKALLRKAAAEAKKTAAMRRAEAEVIDVDADDADETRTSKRPRDEEEEAAGRQKHRRIDEPQPTPRPRPTVVQPNVPRKQNILYEFMGICASEVTDKMKLTPAVEMIPLTQVVSEENLRPSASGLSRRASDHPPASLDSAPVPAPLETSLALAAAIAAGPSEPPVLGPASNPTPVSVAAPTPVVAPVSVSVPASVSATALVLEPLPTTPLERSDPPAAQVNPGKAPSPAKKTPALLLAPMEDSAGPSASGSGLADNSDVQQDTQVAQTAPKKKATTKKAKAAPKKAKVAPKKAPAKKKFKKLTGKELFYGDWKAANPQKEQVDFENAWKAGRPVDRKMYNARARELNDDREQYEKEEAEKEQAEKEQAEKET</sequence>
<dbReference type="AlphaFoldDB" id="A0A9P6HB41"/>
<dbReference type="EMBL" id="WIUZ02000010">
    <property type="protein sequence ID" value="KAF9783345.1"/>
    <property type="molecule type" value="Genomic_DNA"/>
</dbReference>
<organism evidence="2 3">
    <name type="scientific">Thelephora terrestris</name>
    <dbReference type="NCBI Taxonomy" id="56493"/>
    <lineage>
        <taxon>Eukaryota</taxon>
        <taxon>Fungi</taxon>
        <taxon>Dikarya</taxon>
        <taxon>Basidiomycota</taxon>
        <taxon>Agaricomycotina</taxon>
        <taxon>Agaricomycetes</taxon>
        <taxon>Thelephorales</taxon>
        <taxon>Thelephoraceae</taxon>
        <taxon>Thelephora</taxon>
    </lineage>
</organism>
<feature type="region of interest" description="Disordered" evidence="1">
    <location>
        <begin position="350"/>
        <end position="399"/>
    </location>
</feature>
<gene>
    <name evidence="2" type="ORF">BJ322DRAFT_1022038</name>
</gene>
<feature type="region of interest" description="Disordered" evidence="1">
    <location>
        <begin position="655"/>
        <end position="695"/>
    </location>
</feature>
<feature type="compositionally biased region" description="Polar residues" evidence="1">
    <location>
        <begin position="64"/>
        <end position="76"/>
    </location>
</feature>
<feature type="compositionally biased region" description="Basic and acidic residues" evidence="1">
    <location>
        <begin position="223"/>
        <end position="234"/>
    </location>
</feature>
<name>A0A9P6HB41_9AGAM</name>
<reference evidence="2" key="2">
    <citation type="submission" date="2020-11" db="EMBL/GenBank/DDBJ databases">
        <authorList>
            <consortium name="DOE Joint Genome Institute"/>
            <person name="Kuo A."/>
            <person name="Miyauchi S."/>
            <person name="Kiss E."/>
            <person name="Drula E."/>
            <person name="Kohler A."/>
            <person name="Sanchez-Garcia M."/>
            <person name="Andreopoulos B."/>
            <person name="Barry K.W."/>
            <person name="Bonito G."/>
            <person name="Buee M."/>
            <person name="Carver A."/>
            <person name="Chen C."/>
            <person name="Cichocki N."/>
            <person name="Clum A."/>
            <person name="Culley D."/>
            <person name="Crous P.W."/>
            <person name="Fauchery L."/>
            <person name="Girlanda M."/>
            <person name="Hayes R."/>
            <person name="Keri Z."/>
            <person name="Labutti K."/>
            <person name="Lipzen A."/>
            <person name="Lombard V."/>
            <person name="Magnuson J."/>
            <person name="Maillard F."/>
            <person name="Morin E."/>
            <person name="Murat C."/>
            <person name="Nolan M."/>
            <person name="Ohm R."/>
            <person name="Pangilinan J."/>
            <person name="Pereira M."/>
            <person name="Perotto S."/>
            <person name="Peter M."/>
            <person name="Riley R."/>
            <person name="Sitrit Y."/>
            <person name="Stielow B."/>
            <person name="Szollosi G."/>
            <person name="Zifcakova L."/>
            <person name="Stursova M."/>
            <person name="Spatafora J.W."/>
            <person name="Tedersoo L."/>
            <person name="Vaario L.-M."/>
            <person name="Yamada A."/>
            <person name="Yan M."/>
            <person name="Wang P."/>
            <person name="Xu J."/>
            <person name="Bruns T."/>
            <person name="Baldrian P."/>
            <person name="Vilgalys R."/>
            <person name="Henrissat B."/>
            <person name="Grigoriev I.V."/>
            <person name="Hibbett D."/>
            <person name="Nagy L.G."/>
            <person name="Martin F.M."/>
        </authorList>
    </citation>
    <scope>NUCLEOTIDE SEQUENCE</scope>
    <source>
        <strain evidence="2">UH-Tt-Lm1</strain>
    </source>
</reference>
<feature type="region of interest" description="Disordered" evidence="1">
    <location>
        <begin position="32"/>
        <end position="91"/>
    </location>
</feature>
<feature type="region of interest" description="Disordered" evidence="1">
    <location>
        <begin position="441"/>
        <end position="466"/>
    </location>
</feature>
<keyword evidence="3" id="KW-1185">Reference proteome</keyword>
<feature type="compositionally biased region" description="Low complexity" evidence="1">
    <location>
        <begin position="566"/>
        <end position="577"/>
    </location>
</feature>